<gene>
    <name evidence="2" type="ORF">ERS137959_03863</name>
</gene>
<protein>
    <submittedName>
        <fullName evidence="2">Protein of uncharacterized function (DUF2514)</fullName>
    </submittedName>
</protein>
<feature type="transmembrane region" description="Helical" evidence="1">
    <location>
        <begin position="6"/>
        <end position="26"/>
    </location>
</feature>
<keyword evidence="1" id="KW-0812">Transmembrane</keyword>
<sequence>MPNKIASVIIAVLIVAAICVAGGYWWGSDSKDSEWSLKWTKRDKSDLEAEKAAKKSADEKEGQLQAAQSAGLKAYQQGVTDAENKAKGTIAAYRAGNIRLQKRFECLSASVGDMPVTPASGQLTDAARDCGFSDADVGFLISIAERADKLVEKVTALQKVVTDDRRIINSTTHQ</sequence>
<keyword evidence="1" id="KW-1133">Transmembrane helix</keyword>
<accession>A0ABP1YBW6</accession>
<dbReference type="InterPro" id="IPR019659">
    <property type="entry name" value="DUF2514"/>
</dbReference>
<dbReference type="Pfam" id="PF10721">
    <property type="entry name" value="DUF2514"/>
    <property type="match status" value="1"/>
</dbReference>
<evidence type="ECO:0000256" key="1">
    <source>
        <dbReference type="SAM" id="Phobius"/>
    </source>
</evidence>
<keyword evidence="3" id="KW-1185">Reference proteome</keyword>
<evidence type="ECO:0000313" key="3">
    <source>
        <dbReference type="Proteomes" id="UP000041601"/>
    </source>
</evidence>
<organism evidence="2 3">
    <name type="scientific">Yersinia enterocolitica</name>
    <dbReference type="NCBI Taxonomy" id="630"/>
    <lineage>
        <taxon>Bacteria</taxon>
        <taxon>Pseudomonadati</taxon>
        <taxon>Pseudomonadota</taxon>
        <taxon>Gammaproteobacteria</taxon>
        <taxon>Enterobacterales</taxon>
        <taxon>Yersiniaceae</taxon>
        <taxon>Yersinia</taxon>
    </lineage>
</organism>
<keyword evidence="1" id="KW-0472">Membrane</keyword>
<proteinExistence type="predicted"/>
<dbReference type="Proteomes" id="UP000041601">
    <property type="component" value="Unassembled WGS sequence"/>
</dbReference>
<dbReference type="RefSeq" id="WP_261006317.1">
    <property type="nucleotide sequence ID" value="NZ_CPXJ01000060.1"/>
</dbReference>
<comment type="caution">
    <text evidence="2">The sequence shown here is derived from an EMBL/GenBank/DDBJ whole genome shotgun (WGS) entry which is preliminary data.</text>
</comment>
<dbReference type="EMBL" id="CPXJ01000060">
    <property type="protein sequence ID" value="CNE46968.1"/>
    <property type="molecule type" value="Genomic_DNA"/>
</dbReference>
<name>A0ABP1YBW6_YEREN</name>
<reference evidence="2 3" key="1">
    <citation type="submission" date="2015-03" db="EMBL/GenBank/DDBJ databases">
        <authorList>
            <consortium name="Pathogen Informatics"/>
            <person name="Murphy D."/>
        </authorList>
    </citation>
    <scope>NUCLEOTIDE SEQUENCE [LARGE SCALE GENOMIC DNA]</scope>
    <source>
        <strain evidence="2 3">IP05342</strain>
    </source>
</reference>
<evidence type="ECO:0000313" key="2">
    <source>
        <dbReference type="EMBL" id="CNE46968.1"/>
    </source>
</evidence>